<feature type="binding site" evidence="1">
    <location>
        <position position="193"/>
    </location>
    <ligand>
        <name>Mn(2+)</name>
        <dbReference type="ChEBI" id="CHEBI:29035"/>
        <label>2</label>
    </ligand>
</feature>
<evidence type="ECO:0000313" key="4">
    <source>
        <dbReference type="Proteomes" id="UP000281431"/>
    </source>
</evidence>
<dbReference type="AlphaFoldDB" id="A0A3N6MZH8"/>
<protein>
    <submittedName>
        <fullName evidence="3">Amidohydrolase</fullName>
    </submittedName>
</protein>
<accession>A0A3N6MZH8</accession>
<organism evidence="3 4">
    <name type="scientific">Natrarchaeobius chitinivorans</name>
    <dbReference type="NCBI Taxonomy" id="1679083"/>
    <lineage>
        <taxon>Archaea</taxon>
        <taxon>Methanobacteriati</taxon>
        <taxon>Methanobacteriota</taxon>
        <taxon>Stenosarchaea group</taxon>
        <taxon>Halobacteria</taxon>
        <taxon>Halobacteriales</taxon>
        <taxon>Natrialbaceae</taxon>
        <taxon>Natrarchaeobius</taxon>
    </lineage>
</organism>
<dbReference type="NCBIfam" id="TIGR01891">
    <property type="entry name" value="amidohydrolases"/>
    <property type="match status" value="1"/>
</dbReference>
<dbReference type="GO" id="GO:0016805">
    <property type="term" value="F:dipeptidase activity"/>
    <property type="evidence" value="ECO:0007669"/>
    <property type="project" value="TreeGrafter"/>
</dbReference>
<gene>
    <name evidence="3" type="ORF">EA472_06465</name>
</gene>
<dbReference type="Proteomes" id="UP000281431">
    <property type="component" value="Unassembled WGS sequence"/>
</dbReference>
<name>A0A3N6MZH8_NATCH</name>
<reference evidence="3 4" key="1">
    <citation type="submission" date="2018-10" db="EMBL/GenBank/DDBJ databases">
        <title>Natrarchaeobius chitinivorans gen. nov., sp. nov., and Natrarchaeobius haloalkaliphilus sp. nov., alkaliphilic, chitin-utilizing haloarchaea from hypersaline alkaline lakes.</title>
        <authorList>
            <person name="Sorokin D.Y."/>
            <person name="Elcheninov A.G."/>
            <person name="Kostrikina N.A."/>
            <person name="Bale N.J."/>
            <person name="Sinninghe Damste J.S."/>
            <person name="Khijniak T.V."/>
            <person name="Kublanov I.V."/>
            <person name="Toshchakov S.V."/>
        </authorList>
    </citation>
    <scope>NUCLEOTIDE SEQUENCE [LARGE SCALE GENOMIC DNA]</scope>
    <source>
        <strain evidence="3 4">AArcht7</strain>
    </source>
</reference>
<dbReference type="OrthoDB" id="247417at2157"/>
<keyword evidence="3" id="KW-0378">Hydrolase</keyword>
<dbReference type="InterPro" id="IPR052030">
    <property type="entry name" value="Peptidase_M20/M20A_hydrolases"/>
</dbReference>
<dbReference type="GO" id="GO:0071713">
    <property type="term" value="F:para-aminobenzoyl-glutamate hydrolase activity"/>
    <property type="evidence" value="ECO:0007669"/>
    <property type="project" value="TreeGrafter"/>
</dbReference>
<dbReference type="InterPro" id="IPR011650">
    <property type="entry name" value="Peptidase_M20_dimer"/>
</dbReference>
<keyword evidence="1" id="KW-0464">Manganese</keyword>
<dbReference type="InterPro" id="IPR036264">
    <property type="entry name" value="Bact_exopeptidase_dim_dom"/>
</dbReference>
<keyword evidence="4" id="KW-1185">Reference proteome</keyword>
<dbReference type="Pfam" id="PF01546">
    <property type="entry name" value="Peptidase_M20"/>
    <property type="match status" value="1"/>
</dbReference>
<feature type="domain" description="Peptidase M20 dimerisation" evidence="2">
    <location>
        <begin position="238"/>
        <end position="332"/>
    </location>
</feature>
<proteinExistence type="predicted"/>
<dbReference type="PIRSF" id="PIRSF005962">
    <property type="entry name" value="Pept_M20D_amidohydro"/>
    <property type="match status" value="1"/>
</dbReference>
<comment type="caution">
    <text evidence="3">The sequence shown here is derived from an EMBL/GenBank/DDBJ whole genome shotgun (WGS) entry which is preliminary data.</text>
</comment>
<dbReference type="Pfam" id="PF07687">
    <property type="entry name" value="M20_dimer"/>
    <property type="match status" value="1"/>
</dbReference>
<feature type="binding site" evidence="1">
    <location>
        <position position="142"/>
    </location>
    <ligand>
        <name>Mn(2+)</name>
        <dbReference type="ChEBI" id="CHEBI:29035"/>
        <label>2</label>
    </ligand>
</feature>
<dbReference type="InterPro" id="IPR002933">
    <property type="entry name" value="Peptidase_M20"/>
</dbReference>
<dbReference type="GO" id="GO:0005737">
    <property type="term" value="C:cytoplasm"/>
    <property type="evidence" value="ECO:0007669"/>
    <property type="project" value="TreeGrafter"/>
</dbReference>
<keyword evidence="1" id="KW-0479">Metal-binding</keyword>
<evidence type="ECO:0000259" key="2">
    <source>
        <dbReference type="Pfam" id="PF07687"/>
    </source>
</evidence>
<dbReference type="GO" id="GO:0046872">
    <property type="term" value="F:metal ion binding"/>
    <property type="evidence" value="ECO:0007669"/>
    <property type="project" value="UniProtKB-KW"/>
</dbReference>
<evidence type="ECO:0000256" key="1">
    <source>
        <dbReference type="PIRSR" id="PIRSR005962-1"/>
    </source>
</evidence>
<dbReference type="EMBL" id="REFZ01000003">
    <property type="protein sequence ID" value="RQH01942.1"/>
    <property type="molecule type" value="Genomic_DNA"/>
</dbReference>
<dbReference type="InterPro" id="IPR017439">
    <property type="entry name" value="Amidohydrolase"/>
</dbReference>
<dbReference type="SUPFAM" id="SSF55031">
    <property type="entry name" value="Bacterial exopeptidase dimerisation domain"/>
    <property type="match status" value="1"/>
</dbReference>
<feature type="binding site" evidence="1">
    <location>
        <position position="144"/>
    </location>
    <ligand>
        <name>Mn(2+)</name>
        <dbReference type="ChEBI" id="CHEBI:29035"/>
        <label>2</label>
    </ligand>
</feature>
<feature type="binding site" evidence="1">
    <location>
        <position position="413"/>
    </location>
    <ligand>
        <name>Mn(2+)</name>
        <dbReference type="ChEBI" id="CHEBI:29035"/>
        <label>2</label>
    </ligand>
</feature>
<dbReference type="PANTHER" id="PTHR30575">
    <property type="entry name" value="PEPTIDASE M20"/>
    <property type="match status" value="1"/>
</dbReference>
<feature type="binding site" evidence="1">
    <location>
        <position position="217"/>
    </location>
    <ligand>
        <name>Mn(2+)</name>
        <dbReference type="ChEBI" id="CHEBI:29035"/>
        <label>2</label>
    </ligand>
</feature>
<dbReference type="PANTHER" id="PTHR30575:SF3">
    <property type="entry name" value="PEPTIDASE M20 DIMERISATION DOMAIN-CONTAINING PROTEIN"/>
    <property type="match status" value="1"/>
</dbReference>
<sequence length="454" mass="48844">MTEPIRDRLSTVRRHFHRHPEPAWREFYTTARLVEEIRAIGVDELAVGPDAYDPGDRMAVPDDDEIEPWLERARERGADDALLERMAGGNTGAVAVVNRGEGPAIGLRVDVDGLFVEEATGDGHVPDAEGFRSEIDGTMHACGHDVHMTWGLAVLEAIADSGAGRHESRSSSERGSDGAFGGRLVVFFQPAEEVSGGGCPMAKSRFVDDLDYLLAVHVGLDHPTGEVVAGIEKPLAMCHVDVTIEGTSAHAGKAPNEGANAMHAMGTAIENAYGIPRHGDGMTRVNVGRAEAGTASNVIAERAHMEAEARGETTHLMEYVKARLERVVRSAARMHDCEATFDVVSESPRADSDPALVEVVADVAREVRGTERVVPTADFGASEDATFLMERVQETGGLASYLIVGTDHPTSHHTPTFDVDEASIEHGVSVLVETIRELERRHPVPRRDGAEADG</sequence>
<comment type="cofactor">
    <cofactor evidence="1">
        <name>Mn(2+)</name>
        <dbReference type="ChEBI" id="CHEBI:29035"/>
    </cofactor>
    <text evidence="1">The Mn(2+) ion enhances activity.</text>
</comment>
<dbReference type="Gene3D" id="3.40.630.10">
    <property type="entry name" value="Zn peptidases"/>
    <property type="match status" value="2"/>
</dbReference>
<evidence type="ECO:0000313" key="3">
    <source>
        <dbReference type="EMBL" id="RQH01942.1"/>
    </source>
</evidence>
<dbReference type="GO" id="GO:0046657">
    <property type="term" value="P:folic acid catabolic process"/>
    <property type="evidence" value="ECO:0007669"/>
    <property type="project" value="TreeGrafter"/>
</dbReference>
<dbReference type="SUPFAM" id="SSF53187">
    <property type="entry name" value="Zn-dependent exopeptidases"/>
    <property type="match status" value="1"/>
</dbReference>